<comment type="caution">
    <text evidence="2">The sequence shown here is derived from an EMBL/GenBank/DDBJ whole genome shotgun (WGS) entry which is preliminary data.</text>
</comment>
<name>A0ABR4HKZ4_9EURO</name>
<keyword evidence="3" id="KW-1185">Reference proteome</keyword>
<feature type="region of interest" description="Disordered" evidence="1">
    <location>
        <begin position="607"/>
        <end position="634"/>
    </location>
</feature>
<gene>
    <name evidence="2" type="ORF">BJX63DRAFT_149009</name>
</gene>
<feature type="region of interest" description="Disordered" evidence="1">
    <location>
        <begin position="411"/>
        <end position="438"/>
    </location>
</feature>
<feature type="compositionally biased region" description="Basic and acidic residues" evidence="1">
    <location>
        <begin position="328"/>
        <end position="338"/>
    </location>
</feature>
<feature type="region of interest" description="Disordered" evidence="1">
    <location>
        <begin position="875"/>
        <end position="918"/>
    </location>
</feature>
<feature type="region of interest" description="Disordered" evidence="1">
    <location>
        <begin position="1004"/>
        <end position="1041"/>
    </location>
</feature>
<dbReference type="EMBL" id="JBFXLT010000024">
    <property type="protein sequence ID" value="KAL2816153.1"/>
    <property type="molecule type" value="Genomic_DNA"/>
</dbReference>
<feature type="compositionally biased region" description="Low complexity" evidence="1">
    <location>
        <begin position="166"/>
        <end position="175"/>
    </location>
</feature>
<feature type="compositionally biased region" description="Polar residues" evidence="1">
    <location>
        <begin position="882"/>
        <end position="907"/>
    </location>
</feature>
<feature type="compositionally biased region" description="Basic residues" evidence="1">
    <location>
        <begin position="179"/>
        <end position="189"/>
    </location>
</feature>
<evidence type="ECO:0000313" key="3">
    <source>
        <dbReference type="Proteomes" id="UP001610334"/>
    </source>
</evidence>
<organism evidence="2 3">
    <name type="scientific">Aspergillus granulosus</name>
    <dbReference type="NCBI Taxonomy" id="176169"/>
    <lineage>
        <taxon>Eukaryota</taxon>
        <taxon>Fungi</taxon>
        <taxon>Dikarya</taxon>
        <taxon>Ascomycota</taxon>
        <taxon>Pezizomycotina</taxon>
        <taxon>Eurotiomycetes</taxon>
        <taxon>Eurotiomycetidae</taxon>
        <taxon>Eurotiales</taxon>
        <taxon>Aspergillaceae</taxon>
        <taxon>Aspergillus</taxon>
        <taxon>Aspergillus subgen. Nidulantes</taxon>
    </lineage>
</organism>
<dbReference type="InterPro" id="IPR045342">
    <property type="entry name" value="Etd1"/>
</dbReference>
<feature type="compositionally biased region" description="Low complexity" evidence="1">
    <location>
        <begin position="110"/>
        <end position="144"/>
    </location>
</feature>
<reference evidence="2 3" key="1">
    <citation type="submission" date="2024-07" db="EMBL/GenBank/DDBJ databases">
        <title>Section-level genome sequencing and comparative genomics of Aspergillus sections Usti and Cavernicolus.</title>
        <authorList>
            <consortium name="Lawrence Berkeley National Laboratory"/>
            <person name="Nybo J.L."/>
            <person name="Vesth T.C."/>
            <person name="Theobald S."/>
            <person name="Frisvad J.C."/>
            <person name="Larsen T.O."/>
            <person name="Kjaerboelling I."/>
            <person name="Rothschild-Mancinelli K."/>
            <person name="Lyhne E.K."/>
            <person name="Kogle M.E."/>
            <person name="Barry K."/>
            <person name="Clum A."/>
            <person name="Na H."/>
            <person name="Ledsgaard L."/>
            <person name="Lin J."/>
            <person name="Lipzen A."/>
            <person name="Kuo A."/>
            <person name="Riley R."/>
            <person name="Mondo S."/>
            <person name="Labutti K."/>
            <person name="Haridas S."/>
            <person name="Pangalinan J."/>
            <person name="Salamov A.A."/>
            <person name="Simmons B.A."/>
            <person name="Magnuson J.K."/>
            <person name="Chen J."/>
            <person name="Drula E."/>
            <person name="Henrissat B."/>
            <person name="Wiebenga A."/>
            <person name="Lubbers R.J."/>
            <person name="Gomes A.C."/>
            <person name="Makela M.R."/>
            <person name="Stajich J."/>
            <person name="Grigoriev I.V."/>
            <person name="Mortensen U.H."/>
            <person name="De Vries R.P."/>
            <person name="Baker S.E."/>
            <person name="Andersen M.R."/>
        </authorList>
    </citation>
    <scope>NUCLEOTIDE SEQUENCE [LARGE SCALE GENOMIC DNA]</scope>
    <source>
        <strain evidence="2 3">CBS 588.65</strain>
    </source>
</reference>
<evidence type="ECO:0000313" key="2">
    <source>
        <dbReference type="EMBL" id="KAL2816153.1"/>
    </source>
</evidence>
<protein>
    <submittedName>
        <fullName evidence="2">Uncharacterized protein</fullName>
    </submittedName>
</protein>
<feature type="compositionally biased region" description="Basic and acidic residues" evidence="1">
    <location>
        <begin position="703"/>
        <end position="718"/>
    </location>
</feature>
<accession>A0ABR4HKZ4</accession>
<dbReference type="Pfam" id="PF20162">
    <property type="entry name" value="Etd1"/>
    <property type="match status" value="1"/>
</dbReference>
<feature type="compositionally biased region" description="Polar residues" evidence="1">
    <location>
        <begin position="475"/>
        <end position="485"/>
    </location>
</feature>
<feature type="region of interest" description="Disordered" evidence="1">
    <location>
        <begin position="100"/>
        <end position="194"/>
    </location>
</feature>
<feature type="region of interest" description="Disordered" evidence="1">
    <location>
        <begin position="702"/>
        <end position="774"/>
    </location>
</feature>
<dbReference type="Proteomes" id="UP001610334">
    <property type="component" value="Unassembled WGS sequence"/>
</dbReference>
<feature type="region of interest" description="Disordered" evidence="1">
    <location>
        <begin position="35"/>
        <end position="61"/>
    </location>
</feature>
<feature type="compositionally biased region" description="Polar residues" evidence="1">
    <location>
        <begin position="44"/>
        <end position="53"/>
    </location>
</feature>
<evidence type="ECO:0000256" key="1">
    <source>
        <dbReference type="SAM" id="MobiDB-lite"/>
    </source>
</evidence>
<feature type="region of interest" description="Disordered" evidence="1">
    <location>
        <begin position="312"/>
        <end position="369"/>
    </location>
</feature>
<feature type="compositionally biased region" description="Basic and acidic residues" evidence="1">
    <location>
        <begin position="1023"/>
        <end position="1034"/>
    </location>
</feature>
<proteinExistence type="predicted"/>
<feature type="region of interest" description="Disordered" evidence="1">
    <location>
        <begin position="244"/>
        <end position="288"/>
    </location>
</feature>
<feature type="compositionally biased region" description="Pro residues" evidence="1">
    <location>
        <begin position="356"/>
        <end position="365"/>
    </location>
</feature>
<feature type="compositionally biased region" description="Polar residues" evidence="1">
    <location>
        <begin position="759"/>
        <end position="768"/>
    </location>
</feature>
<feature type="region of interest" description="Disordered" evidence="1">
    <location>
        <begin position="475"/>
        <end position="521"/>
    </location>
</feature>
<sequence length="1041" mass="114596">MEHVSTLCAISTVGIAATGFALGRAEQAQFLDRTDEQHAPLPATDTTPLSFRNNDSRPPKTFVTAEAESPINASFSEARENATLYAEQLGDGITRRRPSFVGLRLRRRGQTLTLPPIRTDNSNNNTPTSSHSRRPSSSWIRRLSFQPEKRFSLQTPDSPSFPEPASPTASSVPSSQRRAPNKLVKRPKSQHANANPYFAHTVSSPLFPSALRRPATSYQRSDASNHKATHSLSFEPSLALNTLVEPTPRNQTPPETDDWRPYISPSSDALSERMTRRFSTATKPKDASLRRILPRTDAAPTLLLATSIAKRESTTEVALDEPSTDPPVEFRDPFKTEKVSPQPSETPSSEEDKTYQPPPEEPCPKSPAESAAPLDIRVFRNGSFAGPKQRAASTPLPNIPNMEGAIWVSPRAPGRRNITDPNVFRRPPTTQDAGFPDVFSSGIMGRKSKVISYHREYPADLGSFRYRDVSHHTSANGSALSSLQGSLRRRPKRHSLAASDPASTVIGSDDTRVFTSGDEDDTDFLSDTAFDSIRTHMTTDSSCFQSPRIETIFDRPFPPETIELPARPDGINPPSSFVPQVNNLESEREVFAAPALTLVTQNLAEAHEGDSEVSFPSDLSDNEDSQSMVASLPGDKTIRPSLTLAKFGTLSLENNGNNHIGVDNPENTDPALALKRSNAPGLTAFMEETQDSSPRMNIFDWSEQSRADREGTGPDGRPRTVHGKHGPGMRGSRTTGRKAPNTLHYRSQSVPVAREPTVPSESRQTSGKFGTWGLGSKGVSEDWDSDFDFEDKDENTVNETVKPNKEMNRQSVVVPQAIMERQASLHGQFGQVQELTLLVEELKRLRHQASFLNIVRGPSNELWKEAEGIVDLATIDDDDTNNHSPPRSPTSLTFSFDDSEVESSNMNDPWKRASGDSWRASLSDNPNVRPATSCGPDLAVLSTKTNSVLDLIYQQRLSHDPTVVNSHLPRSKKLPFDTQSLRDLVVRAGVVTRALKEVVRKAEGVTNGSEETTRPSHPPFSRIFEHPSHDDLSKFETPCIS</sequence>